<dbReference type="RefSeq" id="WP_344295631.1">
    <property type="nucleotide sequence ID" value="NZ_BAAANJ010000006.1"/>
</dbReference>
<sequence>MTTADAPGPLGPGVPVLAFDVGGTDTKSALIGADGAVLGLRRTPTPLDPADPAGAVVASIGTLARAHLDEAPGIAPVAVGVSVPGLVDEVSGVGIFASNLGWRDAPIRSLAEAATGLPVAFGHDVRAAGDAEHRLGAARGYGDVVVLAIGTGIASSLILDGRPYAGGGYAGEFGHSLADPLGEPCACGAIGCLETIASAGAIARRYRQASGNPATGAKDVLAAATTGDPVAKRVWNDAVEALAQALARLVANLAPEAIVIGGGLAQSGTALFEPLGERLDALLSFHRRPALVHAQLGDDAGLLGTALAARDLAAARAASRTTGVAS</sequence>
<dbReference type="SUPFAM" id="SSF53067">
    <property type="entry name" value="Actin-like ATPase domain"/>
    <property type="match status" value="1"/>
</dbReference>
<dbReference type="Gene3D" id="3.30.420.40">
    <property type="match status" value="2"/>
</dbReference>
<keyword evidence="3" id="KW-1185">Reference proteome</keyword>
<gene>
    <name evidence="2" type="ORF">GCM10009749_18660</name>
</gene>
<accession>A0ABN2M5A7</accession>
<evidence type="ECO:0000256" key="1">
    <source>
        <dbReference type="ARBA" id="ARBA00006479"/>
    </source>
</evidence>
<dbReference type="InterPro" id="IPR000600">
    <property type="entry name" value="ROK"/>
</dbReference>
<dbReference type="PANTHER" id="PTHR18964">
    <property type="entry name" value="ROK (REPRESSOR, ORF, KINASE) FAMILY"/>
    <property type="match status" value="1"/>
</dbReference>
<evidence type="ECO:0000313" key="2">
    <source>
        <dbReference type="EMBL" id="GAA1810252.1"/>
    </source>
</evidence>
<dbReference type="PANTHER" id="PTHR18964:SF149">
    <property type="entry name" value="BIFUNCTIONAL UDP-N-ACETYLGLUCOSAMINE 2-EPIMERASE_N-ACETYLMANNOSAMINE KINASE"/>
    <property type="match status" value="1"/>
</dbReference>
<dbReference type="EMBL" id="BAAANJ010000006">
    <property type="protein sequence ID" value="GAA1810252.1"/>
    <property type="molecule type" value="Genomic_DNA"/>
</dbReference>
<comment type="caution">
    <text evidence="2">The sequence shown here is derived from an EMBL/GenBank/DDBJ whole genome shotgun (WGS) entry which is preliminary data.</text>
</comment>
<name>A0ABN2M5A7_9MICO</name>
<protein>
    <submittedName>
        <fullName evidence="2">ROK family protein</fullName>
    </submittedName>
</protein>
<dbReference type="Proteomes" id="UP001500002">
    <property type="component" value="Unassembled WGS sequence"/>
</dbReference>
<comment type="similarity">
    <text evidence="1">Belongs to the ROK (NagC/XylR) family.</text>
</comment>
<organism evidence="2 3">
    <name type="scientific">Agromyces neolithicus</name>
    <dbReference type="NCBI Taxonomy" id="269420"/>
    <lineage>
        <taxon>Bacteria</taxon>
        <taxon>Bacillati</taxon>
        <taxon>Actinomycetota</taxon>
        <taxon>Actinomycetes</taxon>
        <taxon>Micrococcales</taxon>
        <taxon>Microbacteriaceae</taxon>
        <taxon>Agromyces</taxon>
    </lineage>
</organism>
<evidence type="ECO:0000313" key="3">
    <source>
        <dbReference type="Proteomes" id="UP001500002"/>
    </source>
</evidence>
<dbReference type="InterPro" id="IPR043129">
    <property type="entry name" value="ATPase_NBD"/>
</dbReference>
<proteinExistence type="inferred from homology"/>
<reference evidence="2 3" key="1">
    <citation type="journal article" date="2019" name="Int. J. Syst. Evol. Microbiol.">
        <title>The Global Catalogue of Microorganisms (GCM) 10K type strain sequencing project: providing services to taxonomists for standard genome sequencing and annotation.</title>
        <authorList>
            <consortium name="The Broad Institute Genomics Platform"/>
            <consortium name="The Broad Institute Genome Sequencing Center for Infectious Disease"/>
            <person name="Wu L."/>
            <person name="Ma J."/>
        </authorList>
    </citation>
    <scope>NUCLEOTIDE SEQUENCE [LARGE SCALE GENOMIC DNA]</scope>
    <source>
        <strain evidence="2 3">JCM 14322</strain>
    </source>
</reference>
<dbReference type="Pfam" id="PF00480">
    <property type="entry name" value="ROK"/>
    <property type="match status" value="1"/>
</dbReference>